<accession>A0ABZ0TV97</accession>
<dbReference type="RefSeq" id="WP_321566102.1">
    <property type="nucleotide sequence ID" value="NZ_CP139558.1"/>
</dbReference>
<evidence type="ECO:0008006" key="3">
    <source>
        <dbReference type="Google" id="ProtNLM"/>
    </source>
</evidence>
<protein>
    <recommendedName>
        <fullName evidence="3">Lipoprotein</fullName>
    </recommendedName>
</protein>
<organism evidence="1 2">
    <name type="scientific">Mucilaginibacter sabulilitoris</name>
    <dbReference type="NCBI Taxonomy" id="1173583"/>
    <lineage>
        <taxon>Bacteria</taxon>
        <taxon>Pseudomonadati</taxon>
        <taxon>Bacteroidota</taxon>
        <taxon>Sphingobacteriia</taxon>
        <taxon>Sphingobacteriales</taxon>
        <taxon>Sphingobacteriaceae</taxon>
        <taxon>Mucilaginibacter</taxon>
    </lineage>
</organism>
<dbReference type="Proteomes" id="UP001324380">
    <property type="component" value="Chromosome"/>
</dbReference>
<keyword evidence="2" id="KW-1185">Reference proteome</keyword>
<dbReference type="PROSITE" id="PS51257">
    <property type="entry name" value="PROKAR_LIPOPROTEIN"/>
    <property type="match status" value="1"/>
</dbReference>
<gene>
    <name evidence="1" type="ORF">SNE25_15955</name>
</gene>
<name>A0ABZ0TV97_9SPHI</name>
<dbReference type="EMBL" id="CP139558">
    <property type="protein sequence ID" value="WPU97016.1"/>
    <property type="molecule type" value="Genomic_DNA"/>
</dbReference>
<reference evidence="1 2" key="1">
    <citation type="submission" date="2023-11" db="EMBL/GenBank/DDBJ databases">
        <title>Analysis of the Genomes of Mucilaginibacter gossypii cycad 4 and M. sabulilitoris SNA2: microbes with the potential for plant growth promotion.</title>
        <authorList>
            <person name="Hirsch A.M."/>
            <person name="Humm E."/>
            <person name="Rubbi M."/>
            <person name="Del Vecchio G."/>
            <person name="Ha S.M."/>
            <person name="Pellegrini M."/>
            <person name="Gunsalus R.P."/>
        </authorList>
    </citation>
    <scope>NUCLEOTIDE SEQUENCE [LARGE SCALE GENOMIC DNA]</scope>
    <source>
        <strain evidence="1 2">SNA2</strain>
    </source>
</reference>
<evidence type="ECO:0000313" key="2">
    <source>
        <dbReference type="Proteomes" id="UP001324380"/>
    </source>
</evidence>
<evidence type="ECO:0000313" key="1">
    <source>
        <dbReference type="EMBL" id="WPU97016.1"/>
    </source>
</evidence>
<proteinExistence type="predicted"/>
<sequence length="267" mass="30104">MNLRWCYFFIASIFALFSCNQQPSSNKAQRDRLRNQQTLPKDTTISKNITTNDTGVINDLYNKLSTTTLPFLPSNQTLSAKIASRTPSLPYTSVEDKNLVHIKKQTRLIPVDSAFVIGGLKTSRPQIVNPDGGTSFGDFDCLLDSANCLNTDEYGKIGIVCALKVDTNYLCHIMLTHKDWYYNDRGILALITPQGKILDWVFSDGELTQGNPHGNIIRTLTINSDHSVKIEEYSVGDNSEHYEFTAIYSVSNSNFILKKRKLHMLNR</sequence>